<keyword evidence="2 6" id="KW-0418">Kinase</keyword>
<dbReference type="InterPro" id="IPR002504">
    <property type="entry name" value="NADK"/>
</dbReference>
<dbReference type="Gene3D" id="3.40.50.10330">
    <property type="entry name" value="Probable inorganic polyphosphate/atp-NAD kinase, domain 1"/>
    <property type="match status" value="1"/>
</dbReference>
<evidence type="ECO:0000256" key="3">
    <source>
        <dbReference type="ARBA" id="ARBA00022857"/>
    </source>
</evidence>
<evidence type="ECO:0000313" key="9">
    <source>
        <dbReference type="Proteomes" id="UP000320390"/>
    </source>
</evidence>
<feature type="binding site" evidence="6">
    <location>
        <position position="204"/>
    </location>
    <ligand>
        <name>NAD(+)</name>
        <dbReference type="ChEBI" id="CHEBI:57540"/>
    </ligand>
</feature>
<dbReference type="GO" id="GO:0005524">
    <property type="term" value="F:ATP binding"/>
    <property type="evidence" value="ECO:0007669"/>
    <property type="project" value="UniProtKB-KW"/>
</dbReference>
<evidence type="ECO:0000256" key="4">
    <source>
        <dbReference type="ARBA" id="ARBA00023027"/>
    </source>
</evidence>
<dbReference type="GO" id="GO:0005737">
    <property type="term" value="C:cytoplasm"/>
    <property type="evidence" value="ECO:0007669"/>
    <property type="project" value="UniProtKB-SubCell"/>
</dbReference>
<dbReference type="Pfam" id="PF20143">
    <property type="entry name" value="NAD_kinase_C"/>
    <property type="match status" value="1"/>
</dbReference>
<dbReference type="InterPro" id="IPR016064">
    <property type="entry name" value="NAD/diacylglycerol_kinase_sf"/>
</dbReference>
<feature type="active site" description="Proton acceptor" evidence="6">
    <location>
        <position position="96"/>
    </location>
</feature>
<keyword evidence="1 6" id="KW-0808">Transferase</keyword>
<organism evidence="8 9">
    <name type="scientific">Saltatorellus ferox</name>
    <dbReference type="NCBI Taxonomy" id="2528018"/>
    <lineage>
        <taxon>Bacteria</taxon>
        <taxon>Pseudomonadati</taxon>
        <taxon>Planctomycetota</taxon>
        <taxon>Planctomycetia</taxon>
        <taxon>Planctomycetia incertae sedis</taxon>
        <taxon>Saltatorellus</taxon>
    </lineage>
</organism>
<dbReference type="GO" id="GO:0006741">
    <property type="term" value="P:NADP+ biosynthetic process"/>
    <property type="evidence" value="ECO:0007669"/>
    <property type="project" value="UniProtKB-UniRule"/>
</dbReference>
<dbReference type="HAMAP" id="MF_00361">
    <property type="entry name" value="NAD_kinase"/>
    <property type="match status" value="1"/>
</dbReference>
<evidence type="ECO:0000256" key="5">
    <source>
        <dbReference type="ARBA" id="ARBA00047925"/>
    </source>
</evidence>
<feature type="binding site" evidence="6">
    <location>
        <begin position="174"/>
        <end position="175"/>
    </location>
    <ligand>
        <name>NAD(+)</name>
        <dbReference type="ChEBI" id="CHEBI:57540"/>
    </ligand>
</feature>
<feature type="binding site" evidence="6">
    <location>
        <position position="202"/>
    </location>
    <ligand>
        <name>NAD(+)</name>
        <dbReference type="ChEBI" id="CHEBI:57540"/>
    </ligand>
</feature>
<keyword evidence="3 6" id="KW-0521">NADP</keyword>
<dbReference type="Proteomes" id="UP000320390">
    <property type="component" value="Chromosome"/>
</dbReference>
<keyword evidence="9" id="KW-1185">Reference proteome</keyword>
<dbReference type="EMBL" id="CP036434">
    <property type="protein sequence ID" value="QDV07437.1"/>
    <property type="molecule type" value="Genomic_DNA"/>
</dbReference>
<dbReference type="OrthoDB" id="9774737at2"/>
<reference evidence="8 9" key="1">
    <citation type="submission" date="2019-02" db="EMBL/GenBank/DDBJ databases">
        <title>Deep-cultivation of Planctomycetes and their phenomic and genomic characterization uncovers novel biology.</title>
        <authorList>
            <person name="Wiegand S."/>
            <person name="Jogler M."/>
            <person name="Boedeker C."/>
            <person name="Pinto D."/>
            <person name="Vollmers J."/>
            <person name="Rivas-Marin E."/>
            <person name="Kohn T."/>
            <person name="Peeters S.H."/>
            <person name="Heuer A."/>
            <person name="Rast P."/>
            <person name="Oberbeckmann S."/>
            <person name="Bunk B."/>
            <person name="Jeske O."/>
            <person name="Meyerdierks A."/>
            <person name="Storesund J.E."/>
            <person name="Kallscheuer N."/>
            <person name="Luecker S."/>
            <person name="Lage O.M."/>
            <person name="Pohl T."/>
            <person name="Merkel B.J."/>
            <person name="Hornburger P."/>
            <person name="Mueller R.-W."/>
            <person name="Bruemmer F."/>
            <person name="Labrenz M."/>
            <person name="Spormann A.M."/>
            <person name="Op den Camp H."/>
            <person name="Overmann J."/>
            <person name="Amann R."/>
            <person name="Jetten M.S.M."/>
            <person name="Mascher T."/>
            <person name="Medema M.H."/>
            <person name="Devos D.P."/>
            <person name="Kaster A.-K."/>
            <person name="Ovreas L."/>
            <person name="Rohde M."/>
            <person name="Galperin M.Y."/>
            <person name="Jogler C."/>
        </authorList>
    </citation>
    <scope>NUCLEOTIDE SEQUENCE [LARGE SCALE GENOMIC DNA]</scope>
    <source>
        <strain evidence="8 9">Poly30</strain>
    </source>
</reference>
<sequence>MTNVAGQAPGPKPGARDGATPPGTSLWMPADGRVKNVLLLADGEKPLVTENIGAVKELLAASCDRVEVRTNVREIQFDGSFALDDQPDLVVVLGGDGSVLTACRLFQNAPVATIGINYGRVGFLASLESSAWREGLTEVLEGRALVEQRMRLRATVLRGDGGGGTEGASAIAMNDVVISRGGTPSMAKFELISAGRAVTSYRADGLIFATPSGSTAYSLAAGGPILDPALRAIVLTPISAHALSHRPLVLGSRAVLEARVVDIAGAVTLDIDGRFVSELQGGDAVRLEACEDAYPLLTTRSFDPWQRLRDRLGWAGHFDGE</sequence>
<dbReference type="AlphaFoldDB" id="A0A518ETL0"/>
<dbReference type="SUPFAM" id="SSF111331">
    <property type="entry name" value="NAD kinase/diacylglycerol kinase-like"/>
    <property type="match status" value="1"/>
</dbReference>
<proteinExistence type="inferred from homology"/>
<name>A0A518ETL0_9BACT</name>
<keyword evidence="6" id="KW-0963">Cytoplasm</keyword>
<evidence type="ECO:0000256" key="7">
    <source>
        <dbReference type="SAM" id="MobiDB-lite"/>
    </source>
</evidence>
<dbReference type="GO" id="GO:0046872">
    <property type="term" value="F:metal ion binding"/>
    <property type="evidence" value="ECO:0007669"/>
    <property type="project" value="UniProtKB-UniRule"/>
</dbReference>
<feature type="binding site" evidence="6">
    <location>
        <begin position="96"/>
        <end position="97"/>
    </location>
    <ligand>
        <name>NAD(+)</name>
        <dbReference type="ChEBI" id="CHEBI:57540"/>
    </ligand>
</feature>
<dbReference type="InterPro" id="IPR017438">
    <property type="entry name" value="ATP-NAD_kinase_N"/>
</dbReference>
<evidence type="ECO:0000313" key="8">
    <source>
        <dbReference type="EMBL" id="QDV07437.1"/>
    </source>
</evidence>
<dbReference type="Pfam" id="PF01513">
    <property type="entry name" value="NAD_kinase"/>
    <property type="match status" value="1"/>
</dbReference>
<evidence type="ECO:0000256" key="2">
    <source>
        <dbReference type="ARBA" id="ARBA00022777"/>
    </source>
</evidence>
<dbReference type="EC" id="2.7.1.23" evidence="6"/>
<evidence type="ECO:0000256" key="1">
    <source>
        <dbReference type="ARBA" id="ARBA00022679"/>
    </source>
</evidence>
<dbReference type="GO" id="GO:0003951">
    <property type="term" value="F:NAD+ kinase activity"/>
    <property type="evidence" value="ECO:0007669"/>
    <property type="project" value="UniProtKB-UniRule"/>
</dbReference>
<keyword evidence="6" id="KW-0067">ATP-binding</keyword>
<keyword evidence="6" id="KW-0547">Nucleotide-binding</keyword>
<evidence type="ECO:0000256" key="6">
    <source>
        <dbReference type="HAMAP-Rule" id="MF_00361"/>
    </source>
</evidence>
<comment type="similarity">
    <text evidence="6">Belongs to the NAD kinase family.</text>
</comment>
<dbReference type="RefSeq" id="WP_145198459.1">
    <property type="nucleotide sequence ID" value="NZ_CP036434.1"/>
</dbReference>
<dbReference type="PANTHER" id="PTHR20275:SF0">
    <property type="entry name" value="NAD KINASE"/>
    <property type="match status" value="1"/>
</dbReference>
<gene>
    <name evidence="8" type="primary">ppnK</name>
    <name evidence="6" type="synonym">nadK</name>
    <name evidence="8" type="ORF">Poly30_29620</name>
</gene>
<keyword evidence="4 6" id="KW-0520">NAD</keyword>
<comment type="catalytic activity">
    <reaction evidence="5 6">
        <text>NAD(+) + ATP = ADP + NADP(+) + H(+)</text>
        <dbReference type="Rhea" id="RHEA:18629"/>
        <dbReference type="ChEBI" id="CHEBI:15378"/>
        <dbReference type="ChEBI" id="CHEBI:30616"/>
        <dbReference type="ChEBI" id="CHEBI:57540"/>
        <dbReference type="ChEBI" id="CHEBI:58349"/>
        <dbReference type="ChEBI" id="CHEBI:456216"/>
        <dbReference type="EC" id="2.7.1.23"/>
    </reaction>
</comment>
<feature type="region of interest" description="Disordered" evidence="7">
    <location>
        <begin position="1"/>
        <end position="26"/>
    </location>
</feature>
<comment type="caution">
    <text evidence="6">Lacks conserved residue(s) required for the propagation of feature annotation.</text>
</comment>
<dbReference type="InterPro" id="IPR017437">
    <property type="entry name" value="ATP-NAD_kinase_PpnK-typ_C"/>
</dbReference>
<comment type="function">
    <text evidence="6">Involved in the regulation of the intracellular balance of NAD and NADP, and is a key enzyme in the biosynthesis of NADP. Catalyzes specifically the phosphorylation on 2'-hydroxyl of the adenosine moiety of NAD to yield NADP.</text>
</comment>
<dbReference type="GO" id="GO:0019674">
    <property type="term" value="P:NAD+ metabolic process"/>
    <property type="evidence" value="ECO:0007669"/>
    <property type="project" value="InterPro"/>
</dbReference>
<comment type="cofactor">
    <cofactor evidence="6">
        <name>a divalent metal cation</name>
        <dbReference type="ChEBI" id="CHEBI:60240"/>
    </cofactor>
</comment>
<accession>A0A518ETL0</accession>
<dbReference type="Gene3D" id="2.60.200.30">
    <property type="entry name" value="Probable inorganic polyphosphate/atp-NAD kinase, domain 2"/>
    <property type="match status" value="1"/>
</dbReference>
<dbReference type="GO" id="GO:0051287">
    <property type="term" value="F:NAD binding"/>
    <property type="evidence" value="ECO:0007669"/>
    <property type="project" value="UniProtKB-ARBA"/>
</dbReference>
<comment type="subcellular location">
    <subcellularLocation>
        <location evidence="6">Cytoplasm</location>
    </subcellularLocation>
</comment>
<protein>
    <recommendedName>
        <fullName evidence="6">NAD kinase</fullName>
        <ecNumber evidence="6">2.7.1.23</ecNumber>
    </recommendedName>
    <alternativeName>
        <fullName evidence="6">ATP-dependent NAD kinase</fullName>
    </alternativeName>
</protein>
<dbReference type="PANTHER" id="PTHR20275">
    <property type="entry name" value="NAD KINASE"/>
    <property type="match status" value="1"/>
</dbReference>